<keyword evidence="5 6" id="KW-0472">Membrane</keyword>
<keyword evidence="4 6" id="KW-1133">Transmembrane helix</keyword>
<dbReference type="InterPro" id="IPR036259">
    <property type="entry name" value="MFS_trans_sf"/>
</dbReference>
<evidence type="ECO:0000256" key="1">
    <source>
        <dbReference type="ARBA" id="ARBA00004651"/>
    </source>
</evidence>
<feature type="transmembrane region" description="Helical" evidence="6">
    <location>
        <begin position="273"/>
        <end position="295"/>
    </location>
</feature>
<feature type="domain" description="Major facilitator superfamily (MFS) profile" evidence="7">
    <location>
        <begin position="16"/>
        <end position="421"/>
    </location>
</feature>
<name>A0ABT9XVJ9_9BACI</name>
<dbReference type="PANTHER" id="PTHR43791:SF100">
    <property type="entry name" value="SUGAR TRANSPORTER"/>
    <property type="match status" value="1"/>
</dbReference>
<protein>
    <submittedName>
        <fullName evidence="8">MFS family permease</fullName>
    </submittedName>
</protein>
<keyword evidence="2" id="KW-0813">Transport</keyword>
<sequence>MPNTQTKVPNGRWLHIIPATIIVYIVAFLDRSNISFAIAGGMSKELGMAASVSGLAAGIFFIGYLALQIPGGHAAESGSAKKFIAWTIVFWGLAATLTGFVHSTWQLLTIRFLLGVAEGGVYPAILTIISYWFPEKERARANAAFAMNIAIANIINGPLSGLLIQYAGWRNLFIVEGVISIALLAVWLPLISNRPREAKWITKEELDYIESNLAAEQAAVKALGEVKKVTMKEVFASINVWKLVLVYFLMQVGFYGFSLWLPTLLKNLNTGSGIGMIGFLSIFPYIMCIIGQFIFATLCDKTGNRRLYTSLPILGLAVFLSLAILTRSNVWVSYAFMVLVGTFLQAPSGPFWTLAPSLLPAEIAGTGRGLINALGNLGGFVGPYMVGFLVQYVNQDAGSWSLVLFSVAGALMVFTLPATVNGTHGQKKSAFLDRRSVQQNH</sequence>
<gene>
    <name evidence="8" type="ORF">J2S10_002533</name>
</gene>
<evidence type="ECO:0000256" key="4">
    <source>
        <dbReference type="ARBA" id="ARBA00022989"/>
    </source>
</evidence>
<dbReference type="EMBL" id="JAUSTW010000004">
    <property type="protein sequence ID" value="MDQ0199351.1"/>
    <property type="molecule type" value="Genomic_DNA"/>
</dbReference>
<comment type="caution">
    <text evidence="8">The sequence shown here is derived from an EMBL/GenBank/DDBJ whole genome shotgun (WGS) entry which is preliminary data.</text>
</comment>
<evidence type="ECO:0000256" key="3">
    <source>
        <dbReference type="ARBA" id="ARBA00022692"/>
    </source>
</evidence>
<feature type="transmembrane region" description="Helical" evidence="6">
    <location>
        <begin position="373"/>
        <end position="393"/>
    </location>
</feature>
<dbReference type="SUPFAM" id="SSF103473">
    <property type="entry name" value="MFS general substrate transporter"/>
    <property type="match status" value="1"/>
</dbReference>
<evidence type="ECO:0000256" key="6">
    <source>
        <dbReference type="SAM" id="Phobius"/>
    </source>
</evidence>
<evidence type="ECO:0000313" key="9">
    <source>
        <dbReference type="Proteomes" id="UP001224122"/>
    </source>
</evidence>
<evidence type="ECO:0000259" key="7">
    <source>
        <dbReference type="PROSITE" id="PS50850"/>
    </source>
</evidence>
<proteinExistence type="predicted"/>
<feature type="transmembrane region" description="Helical" evidence="6">
    <location>
        <begin position="108"/>
        <end position="133"/>
    </location>
</feature>
<dbReference type="PROSITE" id="PS50850">
    <property type="entry name" value="MFS"/>
    <property type="match status" value="1"/>
</dbReference>
<accession>A0ABT9XVJ9</accession>
<feature type="transmembrane region" description="Helical" evidence="6">
    <location>
        <begin position="145"/>
        <end position="166"/>
    </location>
</feature>
<dbReference type="Pfam" id="PF07690">
    <property type="entry name" value="MFS_1"/>
    <property type="match status" value="1"/>
</dbReference>
<feature type="transmembrane region" description="Helical" evidence="6">
    <location>
        <begin position="240"/>
        <end position="261"/>
    </location>
</feature>
<evidence type="ECO:0000256" key="5">
    <source>
        <dbReference type="ARBA" id="ARBA00023136"/>
    </source>
</evidence>
<dbReference type="InterPro" id="IPR011701">
    <property type="entry name" value="MFS"/>
</dbReference>
<dbReference type="CDD" id="cd17319">
    <property type="entry name" value="MFS_ExuT_GudP_like"/>
    <property type="match status" value="1"/>
</dbReference>
<feature type="transmembrane region" description="Helical" evidence="6">
    <location>
        <begin position="399"/>
        <end position="420"/>
    </location>
</feature>
<feature type="transmembrane region" description="Helical" evidence="6">
    <location>
        <begin position="49"/>
        <end position="71"/>
    </location>
</feature>
<keyword evidence="9" id="KW-1185">Reference proteome</keyword>
<feature type="transmembrane region" description="Helical" evidence="6">
    <location>
        <begin position="172"/>
        <end position="191"/>
    </location>
</feature>
<evidence type="ECO:0000256" key="2">
    <source>
        <dbReference type="ARBA" id="ARBA00022448"/>
    </source>
</evidence>
<dbReference type="RefSeq" id="WP_307408185.1">
    <property type="nucleotide sequence ID" value="NZ_JAUSTW010000004.1"/>
</dbReference>
<dbReference type="InterPro" id="IPR020846">
    <property type="entry name" value="MFS_dom"/>
</dbReference>
<dbReference type="PANTHER" id="PTHR43791">
    <property type="entry name" value="PERMEASE-RELATED"/>
    <property type="match status" value="1"/>
</dbReference>
<dbReference type="Gene3D" id="1.20.1250.20">
    <property type="entry name" value="MFS general substrate transporter like domains"/>
    <property type="match status" value="2"/>
</dbReference>
<evidence type="ECO:0000313" key="8">
    <source>
        <dbReference type="EMBL" id="MDQ0199351.1"/>
    </source>
</evidence>
<keyword evidence="3 6" id="KW-0812">Transmembrane</keyword>
<feature type="transmembrane region" description="Helical" evidence="6">
    <location>
        <begin position="307"/>
        <end position="325"/>
    </location>
</feature>
<feature type="transmembrane region" description="Helical" evidence="6">
    <location>
        <begin position="12"/>
        <end position="29"/>
    </location>
</feature>
<feature type="transmembrane region" description="Helical" evidence="6">
    <location>
        <begin position="83"/>
        <end position="102"/>
    </location>
</feature>
<organism evidence="8 9">
    <name type="scientific">Neobacillus ginsengisoli</name>
    <dbReference type="NCBI Taxonomy" id="904295"/>
    <lineage>
        <taxon>Bacteria</taxon>
        <taxon>Bacillati</taxon>
        <taxon>Bacillota</taxon>
        <taxon>Bacilli</taxon>
        <taxon>Bacillales</taxon>
        <taxon>Bacillaceae</taxon>
        <taxon>Neobacillus</taxon>
    </lineage>
</organism>
<feature type="transmembrane region" description="Helical" evidence="6">
    <location>
        <begin position="331"/>
        <end position="352"/>
    </location>
</feature>
<comment type="subcellular location">
    <subcellularLocation>
        <location evidence="1">Cell membrane</location>
        <topology evidence="1">Multi-pass membrane protein</topology>
    </subcellularLocation>
</comment>
<reference evidence="8 9" key="1">
    <citation type="submission" date="2023-07" db="EMBL/GenBank/DDBJ databases">
        <title>Genomic Encyclopedia of Type Strains, Phase IV (KMG-IV): sequencing the most valuable type-strain genomes for metagenomic binning, comparative biology and taxonomic classification.</title>
        <authorList>
            <person name="Goeker M."/>
        </authorList>
    </citation>
    <scope>NUCLEOTIDE SEQUENCE [LARGE SCALE GENOMIC DNA]</scope>
    <source>
        <strain evidence="8 9">DSM 27594</strain>
    </source>
</reference>
<dbReference type="Proteomes" id="UP001224122">
    <property type="component" value="Unassembled WGS sequence"/>
</dbReference>